<dbReference type="FunFam" id="3.30.43.10:FF:000004">
    <property type="entry name" value="Berberine bridge enzyme-like 15"/>
    <property type="match status" value="1"/>
</dbReference>
<comment type="similarity">
    <text evidence="2">Belongs to the oxygen-dependent FAD-linked oxidoreductase family.</text>
</comment>
<proteinExistence type="inferred from homology"/>
<dbReference type="PROSITE" id="PS51387">
    <property type="entry name" value="FAD_PCMH"/>
    <property type="match status" value="1"/>
</dbReference>
<dbReference type="Pfam" id="PF01565">
    <property type="entry name" value="FAD_binding_4"/>
    <property type="match status" value="1"/>
</dbReference>
<keyword evidence="5" id="KW-0274">FAD</keyword>
<gene>
    <name evidence="10" type="ORF">POTOM_040222</name>
</gene>
<dbReference type="PANTHER" id="PTHR32448">
    <property type="entry name" value="OS08G0158400 PROTEIN"/>
    <property type="match status" value="1"/>
</dbReference>
<sequence length="529" mass="59335">MASISVAFTMLSVLLSSVSLATSDPAFDSFLQCLHNHINPSDAISEAIFTPASSSFESVLQAYIKNGRFLTPTTPKPLAIIAAGHESHVQATIICARFHGLQIRIRSGGHDCEGLSYRSNTPFVLLDMFNLRSIDIDIQNETAWVQAGATLGELYYSIANKSKVHAFPAGVCPTIGVGGHVSQGGYGNMLRKYGLSIDNVIDAQIMNANGTILDRETMGEDLFWAIRGGGGASFGVILSWKIKLVSVPEIVTVIHVDRFLEQGATDIVYQWQQVAHSLDNDLFIRAMPQVVNGSRPNEKTVKVSFIGFFLGQMDRLLQLVNESFPLLGLKQNECKELSWIESTIFWADFPNGTSIDVLLNRPSKPVTAFYKTKSDYVKNVIPKEGLESIWKMMLLRDWNMRMEWNPYGGKMNEISETETAFPHRSGYLFKIQYSTSWADEADIDNQINWLRDVYAGMDTYVTKNPREVFMNYRDLDIGSNPSNHTDFKNAEVYGHKFFKNNFQRLTKVKAAVDPDNFFKHEQSIPPYSV</sequence>
<dbReference type="Pfam" id="PF08031">
    <property type="entry name" value="BBE"/>
    <property type="match status" value="1"/>
</dbReference>
<evidence type="ECO:0000313" key="11">
    <source>
        <dbReference type="Proteomes" id="UP000886885"/>
    </source>
</evidence>
<evidence type="ECO:0000256" key="5">
    <source>
        <dbReference type="ARBA" id="ARBA00022827"/>
    </source>
</evidence>
<comment type="cofactor">
    <cofactor evidence="1">
        <name>FAD</name>
        <dbReference type="ChEBI" id="CHEBI:57692"/>
    </cofactor>
</comment>
<evidence type="ECO:0000313" key="10">
    <source>
        <dbReference type="EMBL" id="KAG6756779.1"/>
    </source>
</evidence>
<dbReference type="OrthoDB" id="407275at2759"/>
<evidence type="ECO:0000256" key="6">
    <source>
        <dbReference type="ARBA" id="ARBA00023157"/>
    </source>
</evidence>
<keyword evidence="4 8" id="KW-0732">Signal</keyword>
<feature type="chain" id="PRO_5036492562" description="FAD-binding PCMH-type domain-containing protein" evidence="8">
    <location>
        <begin position="24"/>
        <end position="529"/>
    </location>
</feature>
<keyword evidence="7" id="KW-0325">Glycoprotein</keyword>
<dbReference type="InterPro" id="IPR006094">
    <property type="entry name" value="Oxid_FAD_bind_N"/>
</dbReference>
<evidence type="ECO:0000259" key="9">
    <source>
        <dbReference type="PROSITE" id="PS51387"/>
    </source>
</evidence>
<reference evidence="10" key="1">
    <citation type="journal article" date="2020" name="bioRxiv">
        <title>Hybrid origin of Populus tomentosa Carr. identified through genome sequencing and phylogenomic analysis.</title>
        <authorList>
            <person name="An X."/>
            <person name="Gao K."/>
            <person name="Chen Z."/>
            <person name="Li J."/>
            <person name="Yang X."/>
            <person name="Yang X."/>
            <person name="Zhou J."/>
            <person name="Guo T."/>
            <person name="Zhao T."/>
            <person name="Huang S."/>
            <person name="Miao D."/>
            <person name="Khan W.U."/>
            <person name="Rao P."/>
            <person name="Ye M."/>
            <person name="Lei B."/>
            <person name="Liao W."/>
            <person name="Wang J."/>
            <person name="Ji L."/>
            <person name="Li Y."/>
            <person name="Guo B."/>
            <person name="Mustafa N.S."/>
            <person name="Li S."/>
            <person name="Yun Q."/>
            <person name="Keller S.R."/>
            <person name="Mao J."/>
            <person name="Zhang R."/>
            <person name="Strauss S.H."/>
        </authorList>
    </citation>
    <scope>NUCLEOTIDE SEQUENCE</scope>
    <source>
        <strain evidence="10">GM15</strain>
        <tissue evidence="10">Leaf</tissue>
    </source>
</reference>
<feature type="signal peptide" evidence="8">
    <location>
        <begin position="1"/>
        <end position="23"/>
    </location>
</feature>
<keyword evidence="11" id="KW-1185">Reference proteome</keyword>
<dbReference type="AlphaFoldDB" id="A0A8X7YT66"/>
<dbReference type="GO" id="GO:0016491">
    <property type="term" value="F:oxidoreductase activity"/>
    <property type="evidence" value="ECO:0007669"/>
    <property type="project" value="InterPro"/>
</dbReference>
<keyword evidence="6" id="KW-1015">Disulfide bond</keyword>
<keyword evidence="3" id="KW-0285">Flavoprotein</keyword>
<evidence type="ECO:0000256" key="2">
    <source>
        <dbReference type="ARBA" id="ARBA00005466"/>
    </source>
</evidence>
<evidence type="ECO:0000256" key="3">
    <source>
        <dbReference type="ARBA" id="ARBA00022630"/>
    </source>
</evidence>
<accession>A0A8X7YT66</accession>
<name>A0A8X7YT66_POPTO</name>
<evidence type="ECO:0000256" key="7">
    <source>
        <dbReference type="ARBA" id="ARBA00023180"/>
    </source>
</evidence>
<dbReference type="EMBL" id="JAAWWB010000021">
    <property type="protein sequence ID" value="KAG6756779.1"/>
    <property type="molecule type" value="Genomic_DNA"/>
</dbReference>
<protein>
    <recommendedName>
        <fullName evidence="9">FAD-binding PCMH-type domain-containing protein</fullName>
    </recommendedName>
</protein>
<organism evidence="10 11">
    <name type="scientific">Populus tomentosa</name>
    <name type="common">Chinese white poplar</name>
    <dbReference type="NCBI Taxonomy" id="118781"/>
    <lineage>
        <taxon>Eukaryota</taxon>
        <taxon>Viridiplantae</taxon>
        <taxon>Streptophyta</taxon>
        <taxon>Embryophyta</taxon>
        <taxon>Tracheophyta</taxon>
        <taxon>Spermatophyta</taxon>
        <taxon>Magnoliopsida</taxon>
        <taxon>eudicotyledons</taxon>
        <taxon>Gunneridae</taxon>
        <taxon>Pentapetalae</taxon>
        <taxon>rosids</taxon>
        <taxon>fabids</taxon>
        <taxon>Malpighiales</taxon>
        <taxon>Salicaceae</taxon>
        <taxon>Saliceae</taxon>
        <taxon>Populus</taxon>
    </lineage>
</organism>
<dbReference type="GO" id="GO:1901696">
    <property type="term" value="P:cannabinoid biosynthetic process"/>
    <property type="evidence" value="ECO:0007669"/>
    <property type="project" value="UniProtKB-ARBA"/>
</dbReference>
<dbReference type="InterPro" id="IPR016166">
    <property type="entry name" value="FAD-bd_PCMH"/>
</dbReference>
<dbReference type="Proteomes" id="UP000886885">
    <property type="component" value="Chromosome 11A"/>
</dbReference>
<evidence type="ECO:0000256" key="1">
    <source>
        <dbReference type="ARBA" id="ARBA00001974"/>
    </source>
</evidence>
<dbReference type="GO" id="GO:0071949">
    <property type="term" value="F:FAD binding"/>
    <property type="evidence" value="ECO:0007669"/>
    <property type="project" value="InterPro"/>
</dbReference>
<evidence type="ECO:0000256" key="8">
    <source>
        <dbReference type="SAM" id="SignalP"/>
    </source>
</evidence>
<evidence type="ECO:0000256" key="4">
    <source>
        <dbReference type="ARBA" id="ARBA00022729"/>
    </source>
</evidence>
<comment type="caution">
    <text evidence="10">The sequence shown here is derived from an EMBL/GenBank/DDBJ whole genome shotgun (WGS) entry which is preliminary data.</text>
</comment>
<dbReference type="InterPro" id="IPR012951">
    <property type="entry name" value="BBE"/>
</dbReference>
<feature type="domain" description="FAD-binding PCMH-type" evidence="9">
    <location>
        <begin position="73"/>
        <end position="247"/>
    </location>
</feature>